<sequence length="97" mass="10784">MNADSFIKGVQRANANRLRRQVQQQQANAVNNKPVTIASVLSERTPVLAKPMLTALQPVIQQATQLEAIKPEFNLEAYRLDIIAKAIAHILKQQKGI</sequence>
<dbReference type="Proteomes" id="UP001217741">
    <property type="component" value="Unassembled WGS sequence"/>
</dbReference>
<evidence type="ECO:0000313" key="2">
    <source>
        <dbReference type="Proteomes" id="UP001217741"/>
    </source>
</evidence>
<proteinExistence type="predicted"/>
<protein>
    <submittedName>
        <fullName evidence="1">Uncharacterized protein</fullName>
    </submittedName>
</protein>
<dbReference type="AlphaFoldDB" id="A0AAW6PQV1"/>
<accession>A0AAW6PQV1</accession>
<gene>
    <name evidence="1" type="ORF">P3W50_11300</name>
</gene>
<comment type="caution">
    <text evidence="1">The sequence shown here is derived from an EMBL/GenBank/DDBJ whole genome shotgun (WGS) entry which is preliminary data.</text>
</comment>
<dbReference type="EMBL" id="JARJLO010000173">
    <property type="protein sequence ID" value="MDF3871060.1"/>
    <property type="molecule type" value="Genomic_DNA"/>
</dbReference>
<evidence type="ECO:0000313" key="1">
    <source>
        <dbReference type="EMBL" id="MDF3871060.1"/>
    </source>
</evidence>
<dbReference type="RefSeq" id="WP_276235630.1">
    <property type="nucleotide sequence ID" value="NZ_JARJLN010000165.1"/>
</dbReference>
<reference evidence="1" key="1">
    <citation type="submission" date="2023-03" db="EMBL/GenBank/DDBJ databases">
        <title>Draft assemblies of triclosan tolerant bacteria isolated from returned activated sludge.</title>
        <authorList>
            <person name="Van Hamelsveld S."/>
        </authorList>
    </citation>
    <scope>NUCLEOTIDE SEQUENCE</scope>
    <source>
        <strain evidence="1">GW210012_S60</strain>
    </source>
</reference>
<name>A0AAW6PQV1_PSEPU</name>
<organism evidence="1 2">
    <name type="scientific">Pseudomonas putida</name>
    <name type="common">Arthrobacter siderocapsulatus</name>
    <dbReference type="NCBI Taxonomy" id="303"/>
    <lineage>
        <taxon>Bacteria</taxon>
        <taxon>Pseudomonadati</taxon>
        <taxon>Pseudomonadota</taxon>
        <taxon>Gammaproteobacteria</taxon>
        <taxon>Pseudomonadales</taxon>
        <taxon>Pseudomonadaceae</taxon>
        <taxon>Pseudomonas</taxon>
    </lineage>
</organism>